<protein>
    <recommendedName>
        <fullName evidence="2">CLEC16A/TT9 C-terminal domain-containing protein</fullName>
    </recommendedName>
</protein>
<feature type="compositionally biased region" description="Acidic residues" evidence="1">
    <location>
        <begin position="157"/>
        <end position="172"/>
    </location>
</feature>
<sequence>MCSVALNKDSFDAIFSVLNITTHNSHIGCVCLVAETFLSLSSAVSIFCRSLDDGAYLEHTPSSSSGCEGEGGGGEPPSTPSNPVPVPALAPSLTPASQPTISLLTDSNADTLSVESLTLLPPADSPHLHPCAATHSLPRPDASIIEEEKEAYREREEELQEEDGSLMDETETDATVKDETTETTDLITPTDEGPEGADQQGEDTSFEVERADRAATESVEKTVDAEIHKESAESPELD</sequence>
<evidence type="ECO:0000259" key="2">
    <source>
        <dbReference type="Pfam" id="PF19439"/>
    </source>
</evidence>
<evidence type="ECO:0000313" key="4">
    <source>
        <dbReference type="Proteomes" id="UP001482620"/>
    </source>
</evidence>
<feature type="domain" description="CLEC16A/TT9 C-terminal" evidence="2">
    <location>
        <begin position="74"/>
        <end position="132"/>
    </location>
</feature>
<organism evidence="3 4">
    <name type="scientific">Ilyodon furcidens</name>
    <name type="common">goldbreast splitfin</name>
    <dbReference type="NCBI Taxonomy" id="33524"/>
    <lineage>
        <taxon>Eukaryota</taxon>
        <taxon>Metazoa</taxon>
        <taxon>Chordata</taxon>
        <taxon>Craniata</taxon>
        <taxon>Vertebrata</taxon>
        <taxon>Euteleostomi</taxon>
        <taxon>Actinopterygii</taxon>
        <taxon>Neopterygii</taxon>
        <taxon>Teleostei</taxon>
        <taxon>Neoteleostei</taxon>
        <taxon>Acanthomorphata</taxon>
        <taxon>Ovalentaria</taxon>
        <taxon>Atherinomorphae</taxon>
        <taxon>Cyprinodontiformes</taxon>
        <taxon>Goodeidae</taxon>
        <taxon>Ilyodon</taxon>
    </lineage>
</organism>
<keyword evidence="4" id="KW-1185">Reference proteome</keyword>
<dbReference type="Proteomes" id="UP001482620">
    <property type="component" value="Unassembled WGS sequence"/>
</dbReference>
<comment type="caution">
    <text evidence="3">The sequence shown here is derived from an EMBL/GenBank/DDBJ whole genome shotgun (WGS) entry which is preliminary data.</text>
</comment>
<dbReference type="Pfam" id="PF19439">
    <property type="entry name" value="CLEC16A_C"/>
    <property type="match status" value="1"/>
</dbReference>
<feature type="compositionally biased region" description="Acidic residues" evidence="1">
    <location>
        <begin position="192"/>
        <end position="206"/>
    </location>
</feature>
<evidence type="ECO:0000256" key="1">
    <source>
        <dbReference type="SAM" id="MobiDB-lite"/>
    </source>
</evidence>
<feature type="compositionally biased region" description="Pro residues" evidence="1">
    <location>
        <begin position="77"/>
        <end position="88"/>
    </location>
</feature>
<dbReference type="EMBL" id="JAHRIQ010094351">
    <property type="protein sequence ID" value="MEQ2252047.1"/>
    <property type="molecule type" value="Genomic_DNA"/>
</dbReference>
<feature type="region of interest" description="Disordered" evidence="1">
    <location>
        <begin position="150"/>
        <end position="238"/>
    </location>
</feature>
<accession>A0ABV0V3V4</accession>
<reference evidence="3 4" key="1">
    <citation type="submission" date="2021-06" db="EMBL/GenBank/DDBJ databases">
        <authorList>
            <person name="Palmer J.M."/>
        </authorList>
    </citation>
    <scope>NUCLEOTIDE SEQUENCE [LARGE SCALE GENOMIC DNA]</scope>
    <source>
        <strain evidence="4">if_2019</strain>
        <tissue evidence="3">Muscle</tissue>
    </source>
</reference>
<evidence type="ECO:0000313" key="3">
    <source>
        <dbReference type="EMBL" id="MEQ2252047.1"/>
    </source>
</evidence>
<proteinExistence type="predicted"/>
<gene>
    <name evidence="3" type="ORF">ILYODFUR_017599</name>
</gene>
<feature type="compositionally biased region" description="Basic and acidic residues" evidence="1">
    <location>
        <begin position="207"/>
        <end position="232"/>
    </location>
</feature>
<name>A0ABV0V3V4_9TELE</name>
<feature type="region of interest" description="Disordered" evidence="1">
    <location>
        <begin position="60"/>
        <end position="101"/>
    </location>
</feature>
<dbReference type="InterPro" id="IPR045820">
    <property type="entry name" value="CLEC16A/TT9_C"/>
</dbReference>